<reference evidence="4" key="1">
    <citation type="submission" date="2010-11" db="EMBL/GenBank/DDBJ databases">
        <title>The complete genome of Mahella australiensis DSM 15567.</title>
        <authorList>
            <consortium name="US DOE Joint Genome Institute (JGI-PGF)"/>
            <person name="Lucas S."/>
            <person name="Copeland A."/>
            <person name="Lapidus A."/>
            <person name="Bruce D."/>
            <person name="Goodwin L."/>
            <person name="Pitluck S."/>
            <person name="Kyrpides N."/>
            <person name="Mavromatis K."/>
            <person name="Pagani I."/>
            <person name="Ivanova N."/>
            <person name="Teshima H."/>
            <person name="Brettin T."/>
            <person name="Detter J.C."/>
            <person name="Han C."/>
            <person name="Tapia R."/>
            <person name="Land M."/>
            <person name="Hauser L."/>
            <person name="Markowitz V."/>
            <person name="Cheng J.-F."/>
            <person name="Hugenholtz P."/>
            <person name="Woyke T."/>
            <person name="Wu D."/>
            <person name="Spring S."/>
            <person name="Pukall R."/>
            <person name="Steenblock K."/>
            <person name="Schneider S."/>
            <person name="Klenk H.-P."/>
            <person name="Eisen J.A."/>
        </authorList>
    </citation>
    <scope>NUCLEOTIDE SEQUENCE [LARGE SCALE GENOMIC DNA]</scope>
    <source>
        <strain evidence="4">DSM 15567 / CIP 107919 / 50-1 BON</strain>
    </source>
</reference>
<feature type="transmembrane region" description="Helical" evidence="2">
    <location>
        <begin position="12"/>
        <end position="35"/>
    </location>
</feature>
<accession>F4A0Y8</accession>
<sequence length="166" mass="19031">MNYILDFVELHSSIILLILSLLMLITLMILVTNTIRTGKLLRKYRRLMRGSDNKNLEALLEEYFARIEGAMETIEELKQHSQQLDRRILRCVQKVAVIRYNPFDEMGSDQSFSIALLDGLNDGYILTGLFGRNTSTTFAKPVKAGQSPYALSDEEQEVLKLAMEQR</sequence>
<gene>
    <name evidence="3" type="ordered locus">Mahau_2945</name>
</gene>
<evidence type="ECO:0000256" key="2">
    <source>
        <dbReference type="SAM" id="Phobius"/>
    </source>
</evidence>
<dbReference type="Proteomes" id="UP000008457">
    <property type="component" value="Chromosome"/>
</dbReference>
<dbReference type="STRING" id="697281.Mahau_2945"/>
<keyword evidence="4" id="KW-1185">Reference proteome</keyword>
<dbReference type="OrthoDB" id="5244042at2"/>
<evidence type="ECO:0000313" key="4">
    <source>
        <dbReference type="Proteomes" id="UP000008457"/>
    </source>
</evidence>
<organism evidence="3 4">
    <name type="scientific">Mahella australiensis (strain DSM 15567 / CIP 107919 / 50-1 BON)</name>
    <dbReference type="NCBI Taxonomy" id="697281"/>
    <lineage>
        <taxon>Bacteria</taxon>
        <taxon>Bacillati</taxon>
        <taxon>Bacillota</taxon>
        <taxon>Clostridia</taxon>
        <taxon>Thermoanaerobacterales</taxon>
        <taxon>Thermoanaerobacterales Family IV. Incertae Sedis</taxon>
        <taxon>Mahella</taxon>
    </lineage>
</organism>
<dbReference type="InterPro" id="IPR027981">
    <property type="entry name" value="DUF4446"/>
</dbReference>
<keyword evidence="1" id="KW-0175">Coiled coil</keyword>
<feature type="coiled-coil region" evidence="1">
    <location>
        <begin position="53"/>
        <end position="87"/>
    </location>
</feature>
<keyword evidence="2" id="KW-0472">Membrane</keyword>
<dbReference type="HOGENOM" id="CLU_101313_1_0_9"/>
<dbReference type="AlphaFoldDB" id="F4A0Y8"/>
<keyword evidence="2" id="KW-0812">Transmembrane</keyword>
<keyword evidence="2" id="KW-1133">Transmembrane helix</keyword>
<evidence type="ECO:0008006" key="5">
    <source>
        <dbReference type="Google" id="ProtNLM"/>
    </source>
</evidence>
<dbReference type="eggNOG" id="COG1196">
    <property type="taxonomic scope" value="Bacteria"/>
</dbReference>
<proteinExistence type="predicted"/>
<dbReference type="RefSeq" id="WP_013782476.1">
    <property type="nucleotide sequence ID" value="NC_015520.1"/>
</dbReference>
<evidence type="ECO:0000313" key="3">
    <source>
        <dbReference type="EMBL" id="AEE98065.1"/>
    </source>
</evidence>
<protein>
    <recommendedName>
        <fullName evidence="5">DUF4446 domain-containing protein</fullName>
    </recommendedName>
</protein>
<evidence type="ECO:0000256" key="1">
    <source>
        <dbReference type="SAM" id="Coils"/>
    </source>
</evidence>
<dbReference type="EMBL" id="CP002360">
    <property type="protein sequence ID" value="AEE98065.1"/>
    <property type="molecule type" value="Genomic_DNA"/>
</dbReference>
<dbReference type="KEGG" id="mas:Mahau_2945"/>
<reference evidence="3 4" key="2">
    <citation type="journal article" date="2011" name="Stand. Genomic Sci.">
        <title>Complete genome sequence of Mahella australiensis type strain (50-1 BON).</title>
        <authorList>
            <person name="Sikorski J."/>
            <person name="Teshima H."/>
            <person name="Nolan M."/>
            <person name="Lucas S."/>
            <person name="Hammon N."/>
            <person name="Deshpande S."/>
            <person name="Cheng J.F."/>
            <person name="Pitluck S."/>
            <person name="Liolios K."/>
            <person name="Pagani I."/>
            <person name="Ivanova N."/>
            <person name="Huntemann M."/>
            <person name="Mavromatis K."/>
            <person name="Ovchinikova G."/>
            <person name="Pati A."/>
            <person name="Tapia R."/>
            <person name="Han C."/>
            <person name="Goodwin L."/>
            <person name="Chen A."/>
            <person name="Palaniappan K."/>
            <person name="Land M."/>
            <person name="Hauser L."/>
            <person name="Ngatchou-Djao O.D."/>
            <person name="Rohde M."/>
            <person name="Pukall R."/>
            <person name="Spring S."/>
            <person name="Abt B."/>
            <person name="Goker M."/>
            <person name="Detter J.C."/>
            <person name="Woyke T."/>
            <person name="Bristow J."/>
            <person name="Markowitz V."/>
            <person name="Hugenholtz P."/>
            <person name="Eisen J.A."/>
            <person name="Kyrpides N.C."/>
            <person name="Klenk H.P."/>
            <person name="Lapidus A."/>
        </authorList>
    </citation>
    <scope>NUCLEOTIDE SEQUENCE [LARGE SCALE GENOMIC DNA]</scope>
    <source>
        <strain evidence="4">DSM 15567 / CIP 107919 / 50-1 BON</strain>
    </source>
</reference>
<name>F4A0Y8_MAHA5</name>
<dbReference type="Pfam" id="PF14584">
    <property type="entry name" value="DUF4446"/>
    <property type="match status" value="1"/>
</dbReference>